<dbReference type="Proteomes" id="UP000024635">
    <property type="component" value="Unassembled WGS sequence"/>
</dbReference>
<keyword evidence="2" id="KW-1185">Reference proteome</keyword>
<gene>
    <name evidence="1" type="primary">Acey_s0232.g3034</name>
    <name evidence="1" type="ORF">Y032_0232g3034</name>
</gene>
<comment type="caution">
    <text evidence="1">The sequence shown here is derived from an EMBL/GenBank/DDBJ whole genome shotgun (WGS) entry which is preliminary data.</text>
</comment>
<accession>A0A016SGI0</accession>
<evidence type="ECO:0000313" key="2">
    <source>
        <dbReference type="Proteomes" id="UP000024635"/>
    </source>
</evidence>
<reference evidence="2" key="1">
    <citation type="journal article" date="2015" name="Nat. Genet.">
        <title>The genome and transcriptome of the zoonotic hookworm Ancylostoma ceylanicum identify infection-specific gene families.</title>
        <authorList>
            <person name="Schwarz E.M."/>
            <person name="Hu Y."/>
            <person name="Antoshechkin I."/>
            <person name="Miller M.M."/>
            <person name="Sternberg P.W."/>
            <person name="Aroian R.V."/>
        </authorList>
    </citation>
    <scope>NUCLEOTIDE SEQUENCE</scope>
    <source>
        <strain evidence="2">HY135</strain>
    </source>
</reference>
<protein>
    <submittedName>
        <fullName evidence="1">Uncharacterized protein</fullName>
    </submittedName>
</protein>
<name>A0A016SGI0_9BILA</name>
<organism evidence="1 2">
    <name type="scientific">Ancylostoma ceylanicum</name>
    <dbReference type="NCBI Taxonomy" id="53326"/>
    <lineage>
        <taxon>Eukaryota</taxon>
        <taxon>Metazoa</taxon>
        <taxon>Ecdysozoa</taxon>
        <taxon>Nematoda</taxon>
        <taxon>Chromadorea</taxon>
        <taxon>Rhabditida</taxon>
        <taxon>Rhabditina</taxon>
        <taxon>Rhabditomorpha</taxon>
        <taxon>Strongyloidea</taxon>
        <taxon>Ancylostomatidae</taxon>
        <taxon>Ancylostomatinae</taxon>
        <taxon>Ancylostoma</taxon>
    </lineage>
</organism>
<sequence length="89" mass="10400">MGNYSENWMCCGEMPNCIQCCLPLHAKVRFYHSFLCNVNGIWCLQRQSYRSKDLLSRKTMYSMPSIYTLLGITVCMKRQPVIQHLSEVT</sequence>
<dbReference type="AlphaFoldDB" id="A0A016SGI0"/>
<evidence type="ECO:0000313" key="1">
    <source>
        <dbReference type="EMBL" id="EYB89404.1"/>
    </source>
</evidence>
<dbReference type="EMBL" id="JARK01001568">
    <property type="protein sequence ID" value="EYB89404.1"/>
    <property type="molecule type" value="Genomic_DNA"/>
</dbReference>
<proteinExistence type="predicted"/>